<evidence type="ECO:0000313" key="11">
    <source>
        <dbReference type="EMBL" id="HJB74603.1"/>
    </source>
</evidence>
<reference evidence="11" key="2">
    <citation type="submission" date="2021-04" db="EMBL/GenBank/DDBJ databases">
        <authorList>
            <person name="Gilroy R."/>
        </authorList>
    </citation>
    <scope>NUCLEOTIDE SEQUENCE</scope>
    <source>
        <strain evidence="11">CHK188-16595</strain>
    </source>
</reference>
<dbReference type="InterPro" id="IPR013785">
    <property type="entry name" value="Aldolase_TIM"/>
</dbReference>
<evidence type="ECO:0000256" key="9">
    <source>
        <dbReference type="HAMAP-Rule" id="MF_00134"/>
    </source>
</evidence>
<comment type="caution">
    <text evidence="11">The sequence shown here is derived from an EMBL/GenBank/DDBJ whole genome shotgun (WGS) entry which is preliminary data.</text>
</comment>
<reference evidence="11" key="1">
    <citation type="journal article" date="2021" name="PeerJ">
        <title>Extensive microbial diversity within the chicken gut microbiome revealed by metagenomics and culture.</title>
        <authorList>
            <person name="Gilroy R."/>
            <person name="Ravi A."/>
            <person name="Getino M."/>
            <person name="Pursley I."/>
            <person name="Horton D.L."/>
            <person name="Alikhan N.F."/>
            <person name="Baker D."/>
            <person name="Gharbi K."/>
            <person name="Hall N."/>
            <person name="Watson M."/>
            <person name="Adriaenssens E.M."/>
            <person name="Foster-Nyarko E."/>
            <person name="Jarju S."/>
            <person name="Secka A."/>
            <person name="Antonio M."/>
            <person name="Oren A."/>
            <person name="Chaudhuri R.R."/>
            <person name="La Ragione R."/>
            <person name="Hildebrand F."/>
            <person name="Pallen M.J."/>
        </authorList>
    </citation>
    <scope>NUCLEOTIDE SEQUENCE</scope>
    <source>
        <strain evidence="11">CHK188-16595</strain>
    </source>
</reference>
<dbReference type="InterPro" id="IPR011060">
    <property type="entry name" value="RibuloseP-bd_barrel"/>
</dbReference>
<protein>
    <recommendedName>
        <fullName evidence="9">Indole-3-glycerol phosphate synthase</fullName>
        <shortName evidence="9">IGPS</shortName>
        <ecNumber evidence="9">4.1.1.48</ecNumber>
    </recommendedName>
</protein>
<evidence type="ECO:0000256" key="1">
    <source>
        <dbReference type="ARBA" id="ARBA00001633"/>
    </source>
</evidence>
<dbReference type="InterPro" id="IPR045186">
    <property type="entry name" value="Indole-3-glycerol_P_synth"/>
</dbReference>
<keyword evidence="6 9" id="KW-0822">Tryptophan biosynthesis</keyword>
<keyword evidence="4 9" id="KW-0028">Amino-acid biosynthesis</keyword>
<dbReference type="SUPFAM" id="SSF51366">
    <property type="entry name" value="Ribulose-phoshate binding barrel"/>
    <property type="match status" value="1"/>
</dbReference>
<dbReference type="GO" id="GO:0000162">
    <property type="term" value="P:L-tryptophan biosynthetic process"/>
    <property type="evidence" value="ECO:0007669"/>
    <property type="project" value="UniProtKB-UniRule"/>
</dbReference>
<proteinExistence type="inferred from homology"/>
<dbReference type="CDD" id="cd00331">
    <property type="entry name" value="IGPS"/>
    <property type="match status" value="1"/>
</dbReference>
<dbReference type="EC" id="4.1.1.48" evidence="9"/>
<sequence length="268" mass="29597">MRKDILNVIAEHTRQRYEEIIRSNPLARVRAQALGMEKGGFEFEKAIGKKGLSFICEVKKASPSKGLISPDFPYLSIAKQYETAGADCISCLTEPKWFLGSDRYLSEIAAAVPVPVLRKDFTVYAYQIYEAKLLGAGAVLLICALLEKEQLKAYLAVCDALGLSALVEAHDAREIETALACGARMIGVNNRNLRDFSVDTENAARLRAMVPKDVLFVSESGVKTRADVIKIEKSGADAVLIGETLMRADDIYEKMRELKGDEDQDMRA</sequence>
<evidence type="ECO:0000256" key="7">
    <source>
        <dbReference type="ARBA" id="ARBA00023141"/>
    </source>
</evidence>
<dbReference type="FunFam" id="3.20.20.70:FF:000024">
    <property type="entry name" value="Indole-3-glycerol phosphate synthase"/>
    <property type="match status" value="1"/>
</dbReference>
<dbReference type="PANTHER" id="PTHR22854">
    <property type="entry name" value="TRYPTOPHAN BIOSYNTHESIS PROTEIN"/>
    <property type="match status" value="1"/>
</dbReference>
<dbReference type="InterPro" id="IPR013798">
    <property type="entry name" value="Indole-3-glycerol_P_synth_dom"/>
</dbReference>
<dbReference type="Proteomes" id="UP000823877">
    <property type="component" value="Unassembled WGS sequence"/>
</dbReference>
<comment type="pathway">
    <text evidence="2 9">Amino-acid biosynthesis; L-tryptophan biosynthesis; L-tryptophan from chorismate: step 4/5.</text>
</comment>
<evidence type="ECO:0000256" key="6">
    <source>
        <dbReference type="ARBA" id="ARBA00022822"/>
    </source>
</evidence>
<dbReference type="PANTHER" id="PTHR22854:SF2">
    <property type="entry name" value="INDOLE-3-GLYCEROL-PHOSPHATE SYNTHASE"/>
    <property type="match status" value="1"/>
</dbReference>
<evidence type="ECO:0000256" key="5">
    <source>
        <dbReference type="ARBA" id="ARBA00022793"/>
    </source>
</evidence>
<evidence type="ECO:0000256" key="3">
    <source>
        <dbReference type="ARBA" id="ARBA00008737"/>
    </source>
</evidence>
<evidence type="ECO:0000313" key="12">
    <source>
        <dbReference type="Proteomes" id="UP000823877"/>
    </source>
</evidence>
<organism evidence="11 12">
    <name type="scientific">Candidatus Eubacterium faecale</name>
    <dbReference type="NCBI Taxonomy" id="2838568"/>
    <lineage>
        <taxon>Bacteria</taxon>
        <taxon>Bacillati</taxon>
        <taxon>Bacillota</taxon>
        <taxon>Clostridia</taxon>
        <taxon>Eubacteriales</taxon>
        <taxon>Eubacteriaceae</taxon>
        <taxon>Eubacterium</taxon>
    </lineage>
</organism>
<dbReference type="Pfam" id="PF00218">
    <property type="entry name" value="IGPS"/>
    <property type="match status" value="1"/>
</dbReference>
<dbReference type="NCBIfam" id="NF001377">
    <property type="entry name" value="PRK00278.2-4"/>
    <property type="match status" value="1"/>
</dbReference>
<dbReference type="AlphaFoldDB" id="A0A9D2MIB9"/>
<evidence type="ECO:0000256" key="4">
    <source>
        <dbReference type="ARBA" id="ARBA00022605"/>
    </source>
</evidence>
<accession>A0A9D2MIB9</accession>
<comment type="catalytic activity">
    <reaction evidence="1 9">
        <text>1-(2-carboxyphenylamino)-1-deoxy-D-ribulose 5-phosphate + H(+) = (1S,2R)-1-C-(indol-3-yl)glycerol 3-phosphate + CO2 + H2O</text>
        <dbReference type="Rhea" id="RHEA:23476"/>
        <dbReference type="ChEBI" id="CHEBI:15377"/>
        <dbReference type="ChEBI" id="CHEBI:15378"/>
        <dbReference type="ChEBI" id="CHEBI:16526"/>
        <dbReference type="ChEBI" id="CHEBI:58613"/>
        <dbReference type="ChEBI" id="CHEBI:58866"/>
        <dbReference type="EC" id="4.1.1.48"/>
    </reaction>
</comment>
<evidence type="ECO:0000259" key="10">
    <source>
        <dbReference type="Pfam" id="PF00218"/>
    </source>
</evidence>
<name>A0A9D2MIB9_9FIRM</name>
<comment type="similarity">
    <text evidence="3 9">Belongs to the TrpC family.</text>
</comment>
<keyword evidence="8 9" id="KW-0456">Lyase</keyword>
<dbReference type="InterPro" id="IPR001468">
    <property type="entry name" value="Indole-3-GlycerolPSynthase_CS"/>
</dbReference>
<dbReference type="GO" id="GO:0004425">
    <property type="term" value="F:indole-3-glycerol-phosphate synthase activity"/>
    <property type="evidence" value="ECO:0007669"/>
    <property type="project" value="UniProtKB-UniRule"/>
</dbReference>
<evidence type="ECO:0000256" key="8">
    <source>
        <dbReference type="ARBA" id="ARBA00023239"/>
    </source>
</evidence>
<dbReference type="PROSITE" id="PS00614">
    <property type="entry name" value="IGPS"/>
    <property type="match status" value="1"/>
</dbReference>
<dbReference type="EMBL" id="DWXN01000005">
    <property type="protein sequence ID" value="HJB74603.1"/>
    <property type="molecule type" value="Genomic_DNA"/>
</dbReference>
<evidence type="ECO:0000256" key="2">
    <source>
        <dbReference type="ARBA" id="ARBA00004696"/>
    </source>
</evidence>
<dbReference type="Gene3D" id="3.20.20.70">
    <property type="entry name" value="Aldolase class I"/>
    <property type="match status" value="1"/>
</dbReference>
<dbReference type="GO" id="GO:0004640">
    <property type="term" value="F:phosphoribosylanthranilate isomerase activity"/>
    <property type="evidence" value="ECO:0007669"/>
    <property type="project" value="TreeGrafter"/>
</dbReference>
<keyword evidence="5 9" id="KW-0210">Decarboxylase</keyword>
<feature type="domain" description="Indole-3-glycerol phosphate synthase" evidence="10">
    <location>
        <begin position="7"/>
        <end position="258"/>
    </location>
</feature>
<dbReference type="HAMAP" id="MF_00134_B">
    <property type="entry name" value="IGPS_B"/>
    <property type="match status" value="1"/>
</dbReference>
<gene>
    <name evidence="9 11" type="primary">trpC</name>
    <name evidence="11" type="ORF">IAA37_02885</name>
</gene>
<keyword evidence="7 9" id="KW-0057">Aromatic amino acid biosynthesis</keyword>